<dbReference type="VEuPathDB" id="VectorBase:CSON014154"/>
<gene>
    <name evidence="1" type="primary">CSON014154</name>
</gene>
<dbReference type="AlphaFoldDB" id="A0A336MCK9"/>
<sequence length="146" mass="16354">MEDQQQSHTVPTLHWLSKSLKCAPGFNTKYFIVPLFSLSVEIKIRPSSNSSKRHSSNDRNGRIAFTTRTFSYDFNPVSCLRPDSHLIFSCLLLSLTANPCNFSARRVSLAKRNNSEMLMLNNSASVKSSLTGIIFDVSTNSFCTKP</sequence>
<reference evidence="1" key="1">
    <citation type="submission" date="2018-07" db="EMBL/GenBank/DDBJ databases">
        <authorList>
            <person name="Quirk P.G."/>
            <person name="Krulwich T.A."/>
        </authorList>
    </citation>
    <scope>NUCLEOTIDE SEQUENCE</scope>
</reference>
<evidence type="ECO:0000313" key="1">
    <source>
        <dbReference type="EMBL" id="SSX27081.1"/>
    </source>
</evidence>
<organism evidence="1">
    <name type="scientific">Culicoides sonorensis</name>
    <name type="common">Biting midge</name>
    <dbReference type="NCBI Taxonomy" id="179676"/>
    <lineage>
        <taxon>Eukaryota</taxon>
        <taxon>Metazoa</taxon>
        <taxon>Ecdysozoa</taxon>
        <taxon>Arthropoda</taxon>
        <taxon>Hexapoda</taxon>
        <taxon>Insecta</taxon>
        <taxon>Pterygota</taxon>
        <taxon>Neoptera</taxon>
        <taxon>Endopterygota</taxon>
        <taxon>Diptera</taxon>
        <taxon>Nematocera</taxon>
        <taxon>Chironomoidea</taxon>
        <taxon>Ceratopogonidae</taxon>
        <taxon>Ceratopogoninae</taxon>
        <taxon>Culicoides</taxon>
        <taxon>Monoculicoides</taxon>
    </lineage>
</organism>
<name>A0A336MCK9_CULSO</name>
<protein>
    <submittedName>
        <fullName evidence="1">CSON014154 protein</fullName>
    </submittedName>
</protein>
<proteinExistence type="predicted"/>
<accession>A0A336MCK9</accession>
<dbReference type="EMBL" id="UFQT01000768">
    <property type="protein sequence ID" value="SSX27081.1"/>
    <property type="molecule type" value="Genomic_DNA"/>
</dbReference>